<dbReference type="RefSeq" id="WP_200417826.1">
    <property type="nucleotide sequence ID" value="NZ_CP106793.1"/>
</dbReference>
<accession>A0ABY6EJK2</accession>
<name>A0ABY6EJK2_9ACTN</name>
<sequence>MSPKEKAARRRALGRTRRTTRYGLPRSLDVWAHCAPIRLAGCEDVPNETHILRGID</sequence>
<dbReference type="Proteomes" id="UP001061298">
    <property type="component" value="Chromosome"/>
</dbReference>
<reference evidence="1" key="1">
    <citation type="submission" date="2022-10" db="EMBL/GenBank/DDBJ databases">
        <authorList>
            <person name="Mo P."/>
        </authorList>
    </citation>
    <scope>NUCLEOTIDE SEQUENCE</scope>
    <source>
        <strain evidence="1">HUAS 13-4</strain>
    </source>
</reference>
<protein>
    <submittedName>
        <fullName evidence="1">Uncharacterized protein</fullName>
    </submittedName>
</protein>
<dbReference type="EMBL" id="CP106793">
    <property type="protein sequence ID" value="UXY24838.1"/>
    <property type="molecule type" value="Genomic_DNA"/>
</dbReference>
<keyword evidence="2" id="KW-1185">Reference proteome</keyword>
<evidence type="ECO:0000313" key="1">
    <source>
        <dbReference type="EMBL" id="UXY24838.1"/>
    </source>
</evidence>
<gene>
    <name evidence="1" type="ORF">N8I84_14885</name>
</gene>
<organism evidence="1 2">
    <name type="scientific">Streptomyces cynarae</name>
    <dbReference type="NCBI Taxonomy" id="2981134"/>
    <lineage>
        <taxon>Bacteria</taxon>
        <taxon>Bacillati</taxon>
        <taxon>Actinomycetota</taxon>
        <taxon>Actinomycetes</taxon>
        <taxon>Kitasatosporales</taxon>
        <taxon>Streptomycetaceae</taxon>
        <taxon>Streptomyces</taxon>
    </lineage>
</organism>
<proteinExistence type="predicted"/>
<evidence type="ECO:0000313" key="2">
    <source>
        <dbReference type="Proteomes" id="UP001061298"/>
    </source>
</evidence>